<dbReference type="KEGG" id="mpq:ABA45_16950"/>
<reference evidence="2 3" key="1">
    <citation type="submission" date="2015-05" db="EMBL/GenBank/DDBJ databases">
        <title>Complete genome of Marinobacter psychrophilus strain 20041T isolated from sea-ice of the Canadian Basin.</title>
        <authorList>
            <person name="Song L."/>
            <person name="Ren L."/>
            <person name="Yu Y."/>
            <person name="Wang X."/>
        </authorList>
    </citation>
    <scope>NUCLEOTIDE SEQUENCE [LARGE SCALE GENOMIC DNA]</scope>
    <source>
        <strain evidence="2 3">20041</strain>
    </source>
</reference>
<keyword evidence="3" id="KW-1185">Reference proteome</keyword>
<dbReference type="STRING" id="330734.ABA45_16950"/>
<evidence type="ECO:0008006" key="4">
    <source>
        <dbReference type="Google" id="ProtNLM"/>
    </source>
</evidence>
<dbReference type="PATRIC" id="fig|330734.3.peg.3561"/>
<dbReference type="EMBL" id="CP011494">
    <property type="protein sequence ID" value="AKO53914.1"/>
    <property type="molecule type" value="Genomic_DNA"/>
</dbReference>
<dbReference type="AlphaFoldDB" id="A0A0H4I4G5"/>
<protein>
    <recommendedName>
        <fullName evidence="4">Oxidoreductase molybdopterin-binding domain-containing protein</fullName>
    </recommendedName>
</protein>
<accession>A0A0H4I4G5</accession>
<dbReference type="Gene3D" id="3.90.420.10">
    <property type="entry name" value="Oxidoreductase, molybdopterin-binding domain"/>
    <property type="match status" value="1"/>
</dbReference>
<dbReference type="RefSeq" id="WP_048388123.1">
    <property type="nucleotide sequence ID" value="NZ_CP011494.1"/>
</dbReference>
<dbReference type="Proteomes" id="UP000036406">
    <property type="component" value="Chromosome"/>
</dbReference>
<organism evidence="2 3">
    <name type="scientific">Marinobacter psychrophilus</name>
    <dbReference type="NCBI Taxonomy" id="330734"/>
    <lineage>
        <taxon>Bacteria</taxon>
        <taxon>Pseudomonadati</taxon>
        <taxon>Pseudomonadota</taxon>
        <taxon>Gammaproteobacteria</taxon>
        <taxon>Pseudomonadales</taxon>
        <taxon>Marinobacteraceae</taxon>
        <taxon>Marinobacter</taxon>
    </lineage>
</organism>
<sequence>MLAFRFAVFLVISFFSTVASAEPTLEIMVGGETITLSRSELESLPQQRITTTSPYFEGTQEFSGPSLQTLIDTYWQPGNERILFRALNDYAVEAPLQQALALDAIIATRRNSRVMSVRTHGPFWIMLPLSQQPSLNTTDNHRFMIWQLSEIELN</sequence>
<proteinExistence type="predicted"/>
<keyword evidence="1" id="KW-0732">Signal</keyword>
<dbReference type="InterPro" id="IPR036374">
    <property type="entry name" value="OxRdtase_Mopterin-bd_sf"/>
</dbReference>
<evidence type="ECO:0000313" key="2">
    <source>
        <dbReference type="EMBL" id="AKO53914.1"/>
    </source>
</evidence>
<evidence type="ECO:0000313" key="3">
    <source>
        <dbReference type="Proteomes" id="UP000036406"/>
    </source>
</evidence>
<gene>
    <name evidence="2" type="ORF">ABA45_16950</name>
</gene>
<feature type="chain" id="PRO_5005206456" description="Oxidoreductase molybdopterin-binding domain-containing protein" evidence="1">
    <location>
        <begin position="22"/>
        <end position="154"/>
    </location>
</feature>
<name>A0A0H4I4G5_9GAMM</name>
<dbReference type="SUPFAM" id="SSF56524">
    <property type="entry name" value="Oxidoreductase molybdopterin-binding domain"/>
    <property type="match status" value="1"/>
</dbReference>
<feature type="signal peptide" evidence="1">
    <location>
        <begin position="1"/>
        <end position="21"/>
    </location>
</feature>
<evidence type="ECO:0000256" key="1">
    <source>
        <dbReference type="SAM" id="SignalP"/>
    </source>
</evidence>